<feature type="transmembrane region" description="Helical" evidence="2">
    <location>
        <begin position="150"/>
        <end position="170"/>
    </location>
</feature>
<dbReference type="EMBL" id="JAFLWD010000006">
    <property type="protein sequence ID" value="MBO0439249.1"/>
    <property type="molecule type" value="Genomic_DNA"/>
</dbReference>
<keyword evidence="4" id="KW-0645">Protease</keyword>
<gene>
    <name evidence="4" type="ORF">JZO69_02600</name>
</gene>
<keyword evidence="2" id="KW-1133">Transmembrane helix</keyword>
<evidence type="ECO:0000256" key="1">
    <source>
        <dbReference type="ARBA" id="ARBA00009067"/>
    </source>
</evidence>
<evidence type="ECO:0000313" key="5">
    <source>
        <dbReference type="Proteomes" id="UP000664632"/>
    </source>
</evidence>
<keyword evidence="4" id="KW-0378">Hydrolase</keyword>
<evidence type="ECO:0000259" key="3">
    <source>
        <dbReference type="Pfam" id="PF02517"/>
    </source>
</evidence>
<dbReference type="Proteomes" id="UP000664632">
    <property type="component" value="Unassembled WGS sequence"/>
</dbReference>
<dbReference type="Pfam" id="PF02517">
    <property type="entry name" value="Rce1-like"/>
    <property type="match status" value="1"/>
</dbReference>
<keyword evidence="4" id="KW-0482">Metalloprotease</keyword>
<proteinExistence type="inferred from homology"/>
<organism evidence="4 5">
    <name type="scientific">Candidatus Enterococcus ikei</name>
    <dbReference type="NCBI Taxonomy" id="2815326"/>
    <lineage>
        <taxon>Bacteria</taxon>
        <taxon>Bacillati</taxon>
        <taxon>Bacillota</taxon>
        <taxon>Bacilli</taxon>
        <taxon>Lactobacillales</taxon>
        <taxon>Enterococcaceae</taxon>
        <taxon>Enterococcus</taxon>
    </lineage>
</organism>
<feature type="transmembrane region" description="Helical" evidence="2">
    <location>
        <begin position="80"/>
        <end position="101"/>
    </location>
</feature>
<sequence>MAYVKNFFIVVGLFLLSQISMTLFGIAKGFSLGMGEATLTLVASIVLILLVIGNIWLLIFLGKKLGFLTLKFDFLTQKNVGIIVGGFILARIIAIVGTLLLNSQGSESTANDAAIQMMFTGENPLLIVLLIGISAPIMEEIVFRGGIIGFWLKKFPLIGVAVSSIVFGLIHGPTNLVSFLIYASMGLILSMAYYKTQRLEISMSIHFLNNIFGAIAIAFGMI</sequence>
<feature type="transmembrane region" description="Helical" evidence="2">
    <location>
        <begin position="201"/>
        <end position="221"/>
    </location>
</feature>
<feature type="domain" description="CAAX prenyl protease 2/Lysostaphin resistance protein A-like" evidence="3">
    <location>
        <begin position="123"/>
        <end position="212"/>
    </location>
</feature>
<dbReference type="GO" id="GO:0008237">
    <property type="term" value="F:metallopeptidase activity"/>
    <property type="evidence" value="ECO:0007669"/>
    <property type="project" value="UniProtKB-KW"/>
</dbReference>
<feature type="transmembrane region" description="Helical" evidence="2">
    <location>
        <begin position="113"/>
        <end position="138"/>
    </location>
</feature>
<evidence type="ECO:0000313" key="4">
    <source>
        <dbReference type="EMBL" id="MBO0439249.1"/>
    </source>
</evidence>
<dbReference type="PANTHER" id="PTHR36435">
    <property type="entry name" value="SLR1288 PROTEIN"/>
    <property type="match status" value="1"/>
</dbReference>
<comment type="similarity">
    <text evidence="1">Belongs to the UPF0177 family.</text>
</comment>
<evidence type="ECO:0000256" key="2">
    <source>
        <dbReference type="SAM" id="Phobius"/>
    </source>
</evidence>
<name>A0ABS3GVH8_9ENTE</name>
<reference evidence="4 5" key="1">
    <citation type="submission" date="2021-03" db="EMBL/GenBank/DDBJ databases">
        <title>Enterococcal diversity collection.</title>
        <authorList>
            <person name="Gilmore M.S."/>
            <person name="Schwartzman J."/>
            <person name="Van Tyne D."/>
            <person name="Martin M."/>
            <person name="Earl A.M."/>
            <person name="Manson A.L."/>
            <person name="Straub T."/>
            <person name="Salamzade R."/>
            <person name="Saavedra J."/>
            <person name="Lebreton F."/>
            <person name="Prichula J."/>
            <person name="Schaufler K."/>
            <person name="Gaca A."/>
            <person name="Sgardioli B."/>
            <person name="Wagenaar J."/>
            <person name="Strong T."/>
        </authorList>
    </citation>
    <scope>NUCLEOTIDE SEQUENCE [LARGE SCALE GENOMIC DNA]</scope>
    <source>
        <strain evidence="4 5">DIV0869a</strain>
    </source>
</reference>
<accession>A0ABS3GVH8</accession>
<protein>
    <submittedName>
        <fullName evidence="4">CPBP family intramembrane metalloprotease</fullName>
    </submittedName>
</protein>
<dbReference type="InterPro" id="IPR052710">
    <property type="entry name" value="CAAX_protease"/>
</dbReference>
<keyword evidence="5" id="KW-1185">Reference proteome</keyword>
<dbReference type="RefSeq" id="WP_207111346.1">
    <property type="nucleotide sequence ID" value="NZ_JAFLWD010000006.1"/>
</dbReference>
<feature type="transmembrane region" description="Helical" evidence="2">
    <location>
        <begin position="7"/>
        <end position="27"/>
    </location>
</feature>
<feature type="transmembrane region" description="Helical" evidence="2">
    <location>
        <begin position="39"/>
        <end position="59"/>
    </location>
</feature>
<keyword evidence="2" id="KW-0472">Membrane</keyword>
<comment type="caution">
    <text evidence="4">The sequence shown here is derived from an EMBL/GenBank/DDBJ whole genome shotgun (WGS) entry which is preliminary data.</text>
</comment>
<keyword evidence="2" id="KW-0812">Transmembrane</keyword>
<feature type="transmembrane region" description="Helical" evidence="2">
    <location>
        <begin position="176"/>
        <end position="194"/>
    </location>
</feature>
<dbReference type="PANTHER" id="PTHR36435:SF1">
    <property type="entry name" value="CAAX AMINO TERMINAL PROTEASE FAMILY PROTEIN"/>
    <property type="match status" value="1"/>
</dbReference>
<dbReference type="InterPro" id="IPR003675">
    <property type="entry name" value="Rce1/LyrA-like_dom"/>
</dbReference>